<name>A0A9P5PKC5_9AGAR</name>
<evidence type="ECO:0000256" key="1">
    <source>
        <dbReference type="SAM" id="MobiDB-lite"/>
    </source>
</evidence>
<feature type="region of interest" description="Disordered" evidence="1">
    <location>
        <begin position="59"/>
        <end position="117"/>
    </location>
</feature>
<accession>A0A9P5PKC5</accession>
<proteinExistence type="predicted"/>
<gene>
    <name evidence="2" type="ORF">BDP27DRAFT_1422919</name>
</gene>
<dbReference type="OrthoDB" id="3003917at2759"/>
<feature type="region of interest" description="Disordered" evidence="1">
    <location>
        <begin position="249"/>
        <end position="268"/>
    </location>
</feature>
<evidence type="ECO:0000313" key="3">
    <source>
        <dbReference type="Proteomes" id="UP000772434"/>
    </source>
</evidence>
<organism evidence="2 3">
    <name type="scientific">Rhodocollybia butyracea</name>
    <dbReference type="NCBI Taxonomy" id="206335"/>
    <lineage>
        <taxon>Eukaryota</taxon>
        <taxon>Fungi</taxon>
        <taxon>Dikarya</taxon>
        <taxon>Basidiomycota</taxon>
        <taxon>Agaricomycotina</taxon>
        <taxon>Agaricomycetes</taxon>
        <taxon>Agaricomycetidae</taxon>
        <taxon>Agaricales</taxon>
        <taxon>Marasmiineae</taxon>
        <taxon>Omphalotaceae</taxon>
        <taxon>Rhodocollybia</taxon>
    </lineage>
</organism>
<dbReference type="EMBL" id="JADNRY010000074">
    <property type="protein sequence ID" value="KAF9067364.1"/>
    <property type="molecule type" value="Genomic_DNA"/>
</dbReference>
<evidence type="ECO:0000313" key="2">
    <source>
        <dbReference type="EMBL" id="KAF9067364.1"/>
    </source>
</evidence>
<reference evidence="2" key="1">
    <citation type="submission" date="2020-11" db="EMBL/GenBank/DDBJ databases">
        <authorList>
            <consortium name="DOE Joint Genome Institute"/>
            <person name="Ahrendt S."/>
            <person name="Riley R."/>
            <person name="Andreopoulos W."/>
            <person name="Labutti K."/>
            <person name="Pangilinan J."/>
            <person name="Ruiz-Duenas F.J."/>
            <person name="Barrasa J.M."/>
            <person name="Sanchez-Garcia M."/>
            <person name="Camarero S."/>
            <person name="Miyauchi S."/>
            <person name="Serrano A."/>
            <person name="Linde D."/>
            <person name="Babiker R."/>
            <person name="Drula E."/>
            <person name="Ayuso-Fernandez I."/>
            <person name="Pacheco R."/>
            <person name="Padilla G."/>
            <person name="Ferreira P."/>
            <person name="Barriuso J."/>
            <person name="Kellner H."/>
            <person name="Castanera R."/>
            <person name="Alfaro M."/>
            <person name="Ramirez L."/>
            <person name="Pisabarro A.G."/>
            <person name="Kuo A."/>
            <person name="Tritt A."/>
            <person name="Lipzen A."/>
            <person name="He G."/>
            <person name="Yan M."/>
            <person name="Ng V."/>
            <person name="Cullen D."/>
            <person name="Martin F."/>
            <person name="Rosso M.-N."/>
            <person name="Henrissat B."/>
            <person name="Hibbett D."/>
            <person name="Martinez A.T."/>
            <person name="Grigoriev I.V."/>
        </authorList>
    </citation>
    <scope>NUCLEOTIDE SEQUENCE</scope>
    <source>
        <strain evidence="2">AH 40177</strain>
    </source>
</reference>
<sequence length="404" mass="44236">MDKLSMWQLMGDLDSNKVVRITTKEKNELDWAQSFCQNTIEPLFKLSLPESCALFRSKVSPNSPFSDEEDEQPFNPPTRHPSPALSTTSTALQRERSRSLSISLAEEAEGKQKAKRTGLGLNKGRVLSREVSMSFKSKNKAPTATTAATASFWLSESHPREQDKPTKHEPSVTVLVEATPSKPVRTVSMSQVHIADSTTILVEATLVKSPAWKRWRRRRDLESSSPDILMLTPGKGARADEPFIDDDAEWTVSTPTKPPCNSSDTSKDNKSDCVVDAATPNCLNRLPLSSLPYTPATAATSIAFPANYSFSYTAGGIYQALGSGKGRTFSFIKNSPPIDPPNVGSDGSRLYVIYWGLNDLDTVNREWEGSEGSIGAKEATAGLSDAVYKRFNGVERGEAAYEEC</sequence>
<dbReference type="AlphaFoldDB" id="A0A9P5PKC5"/>
<protein>
    <submittedName>
        <fullName evidence="2">Uncharacterized protein</fullName>
    </submittedName>
</protein>
<dbReference type="Proteomes" id="UP000772434">
    <property type="component" value="Unassembled WGS sequence"/>
</dbReference>
<comment type="caution">
    <text evidence="2">The sequence shown here is derived from an EMBL/GenBank/DDBJ whole genome shotgun (WGS) entry which is preliminary data.</text>
</comment>
<keyword evidence="3" id="KW-1185">Reference proteome</keyword>